<evidence type="ECO:0000259" key="3">
    <source>
        <dbReference type="PROSITE" id="PS51677"/>
    </source>
</evidence>
<accession>K1SFD6</accession>
<keyword evidence="2" id="KW-0472">Membrane</keyword>
<dbReference type="GO" id="GO:0016810">
    <property type="term" value="F:hydrolase activity, acting on carbon-nitrogen (but not peptide) bonds"/>
    <property type="evidence" value="ECO:0007669"/>
    <property type="project" value="InterPro"/>
</dbReference>
<dbReference type="CDD" id="cd10944">
    <property type="entry name" value="CE4_SmPgdA_like"/>
    <property type="match status" value="1"/>
</dbReference>
<dbReference type="InterPro" id="IPR032179">
    <property type="entry name" value="Cry22Aa_Ig-like"/>
</dbReference>
<keyword evidence="4" id="KW-0624">Polysaccharide degradation</keyword>
<keyword evidence="4" id="KW-0326">Glycosidase</keyword>
<dbReference type="Pfam" id="PF16403">
    <property type="entry name" value="Bact_surface_Ig-like"/>
    <property type="match status" value="3"/>
</dbReference>
<feature type="transmembrane region" description="Helical" evidence="2">
    <location>
        <begin position="136"/>
        <end position="157"/>
    </location>
</feature>
<evidence type="ECO:0000313" key="4">
    <source>
        <dbReference type="EMBL" id="EKC46121.1"/>
    </source>
</evidence>
<keyword evidence="4" id="KW-0119">Carbohydrate metabolism</keyword>
<keyword evidence="2" id="KW-1133">Transmembrane helix</keyword>
<gene>
    <name evidence="4" type="ORF">OBE_16431</name>
</gene>
<evidence type="ECO:0000256" key="1">
    <source>
        <dbReference type="SAM" id="MobiDB-lite"/>
    </source>
</evidence>
<keyword evidence="2" id="KW-0812">Transmembrane</keyword>
<protein>
    <submittedName>
        <fullName evidence="4">Xylanase/chitin deacetylase</fullName>
    </submittedName>
</protein>
<dbReference type="InterPro" id="IPR011330">
    <property type="entry name" value="Glyco_hydro/deAcase_b/a-brl"/>
</dbReference>
<dbReference type="PROSITE" id="PS51677">
    <property type="entry name" value="NODB"/>
    <property type="match status" value="1"/>
</dbReference>
<dbReference type="Pfam" id="PF01522">
    <property type="entry name" value="Polysacc_deac_1"/>
    <property type="match status" value="1"/>
</dbReference>
<dbReference type="EMBL" id="AJWZ01011204">
    <property type="protein sequence ID" value="EKC46121.1"/>
    <property type="molecule type" value="Genomic_DNA"/>
</dbReference>
<evidence type="ECO:0000256" key="2">
    <source>
        <dbReference type="SAM" id="Phobius"/>
    </source>
</evidence>
<dbReference type="InterPro" id="IPR050248">
    <property type="entry name" value="Polysacc_deacetylase_ArnD"/>
</dbReference>
<dbReference type="AlphaFoldDB" id="K1SFD6"/>
<feature type="compositionally biased region" description="Basic and acidic residues" evidence="1">
    <location>
        <begin position="87"/>
        <end position="98"/>
    </location>
</feature>
<dbReference type="Gene3D" id="3.20.20.370">
    <property type="entry name" value="Glycoside hydrolase/deacetylase"/>
    <property type="match status" value="1"/>
</dbReference>
<dbReference type="Gene3D" id="2.60.40.10">
    <property type="entry name" value="Immunoglobulins"/>
    <property type="match status" value="3"/>
</dbReference>
<dbReference type="InterPro" id="IPR002509">
    <property type="entry name" value="NODB_dom"/>
</dbReference>
<dbReference type="GO" id="GO:0045493">
    <property type="term" value="P:xylan catabolic process"/>
    <property type="evidence" value="ECO:0007669"/>
    <property type="project" value="UniProtKB-KW"/>
</dbReference>
<dbReference type="GO" id="GO:0016798">
    <property type="term" value="F:hydrolase activity, acting on glycosyl bonds"/>
    <property type="evidence" value="ECO:0007669"/>
    <property type="project" value="UniProtKB-KW"/>
</dbReference>
<comment type="caution">
    <text evidence="4">The sequence shown here is derived from an EMBL/GenBank/DDBJ whole genome shotgun (WGS) entry which is preliminary data.</text>
</comment>
<sequence>MVIFVAKKNGKKKKKNNKKKNGTKLKNINQVGKKVNYKQSSKRIKASSTIENKENNLEEDFLKLQEKINLKNGTLKMDLTTSSSDTHGSKSEKKENTKDVNISDDVDDLFDVLDTTVKLDDLFLENDEKEHRNKKLVVGVILSIIILLASFIFLFIVPQVRLKGKRVMVINYKEKYVEPGYRAYFLNKKLTNKVVVTGGVNSSKLGTYKIKYSMGYKGFNNRRVRIVKVKDLSKPVIKLNGHENTSVCPNKEYKEEGYRAYDNYDGDITKKVEVIKNEKFYLYKVSDSNGNKTSIKRNITYEDKVKPVISVNKNIYLLEGEELKKDYKAYDNCDGDITKNVKVVGSIDTSKAGEYSLKYSVKDSSLNQDDVLQKIHVMKNDAPGTIYLTFDDGPREGTTDVILDILKEENVKATFFVTNGGPDYLIKREYDEGHAIGLHTASHDYKTVYQSVDGYFNDLLSVQNRVKNITGINTMIIRFPGGSSNTVSRRYQNGIMSILTTEVLNRGYRYYDWNLSSGDAEGGRHDADEIYNNVVNGLSKDRVNMVLMHDIKPYTRDALRNIIQYGKNNGYTFASITDNTQMIKQKVNN</sequence>
<proteinExistence type="predicted"/>
<feature type="region of interest" description="Disordered" evidence="1">
    <location>
        <begin position="79"/>
        <end position="98"/>
    </location>
</feature>
<keyword evidence="4" id="KW-0858">Xylan degradation</keyword>
<reference evidence="4" key="1">
    <citation type="journal article" date="2013" name="Environ. Microbiol.">
        <title>Microbiota from the distal guts of lean and obese adolescents exhibit partial functional redundancy besides clear differences in community structure.</title>
        <authorList>
            <person name="Ferrer M."/>
            <person name="Ruiz A."/>
            <person name="Lanza F."/>
            <person name="Haange S.B."/>
            <person name="Oberbach A."/>
            <person name="Till H."/>
            <person name="Bargiela R."/>
            <person name="Campoy C."/>
            <person name="Segura M.T."/>
            <person name="Richter M."/>
            <person name="von Bergen M."/>
            <person name="Seifert J."/>
            <person name="Suarez A."/>
        </authorList>
    </citation>
    <scope>NUCLEOTIDE SEQUENCE</scope>
</reference>
<keyword evidence="4" id="KW-0378">Hydrolase</keyword>
<organism evidence="4">
    <name type="scientific">human gut metagenome</name>
    <dbReference type="NCBI Taxonomy" id="408170"/>
    <lineage>
        <taxon>unclassified sequences</taxon>
        <taxon>metagenomes</taxon>
        <taxon>organismal metagenomes</taxon>
    </lineage>
</organism>
<dbReference type="PANTHER" id="PTHR10587:SF125">
    <property type="entry name" value="POLYSACCHARIDE DEACETYLASE YHEN-RELATED"/>
    <property type="match status" value="1"/>
</dbReference>
<dbReference type="PANTHER" id="PTHR10587">
    <property type="entry name" value="GLYCOSYL TRANSFERASE-RELATED"/>
    <property type="match status" value="1"/>
</dbReference>
<feature type="domain" description="NodB homology" evidence="3">
    <location>
        <begin position="384"/>
        <end position="574"/>
    </location>
</feature>
<dbReference type="InterPro" id="IPR013783">
    <property type="entry name" value="Ig-like_fold"/>
</dbReference>
<dbReference type="SUPFAM" id="SSF88713">
    <property type="entry name" value="Glycoside hydrolase/deacetylase"/>
    <property type="match status" value="1"/>
</dbReference>
<name>K1SFD6_9ZZZZ</name>